<dbReference type="InterPro" id="IPR006597">
    <property type="entry name" value="Sel1-like"/>
</dbReference>
<feature type="domain" description="Tyrosine-protein kinase ephrin type A/B receptor-like" evidence="3">
    <location>
        <begin position="1666"/>
        <end position="1703"/>
    </location>
</feature>
<gene>
    <name evidence="4" type="ORF">M0812_24650</name>
</gene>
<proteinExistence type="predicted"/>
<evidence type="ECO:0000256" key="2">
    <source>
        <dbReference type="SAM" id="Phobius"/>
    </source>
</evidence>
<dbReference type="EMBL" id="JANTQA010000057">
    <property type="protein sequence ID" value="KAJ3429305.1"/>
    <property type="molecule type" value="Genomic_DNA"/>
</dbReference>
<organism evidence="4 5">
    <name type="scientific">Anaeramoeba flamelloides</name>
    <dbReference type="NCBI Taxonomy" id="1746091"/>
    <lineage>
        <taxon>Eukaryota</taxon>
        <taxon>Metamonada</taxon>
        <taxon>Anaeramoebidae</taxon>
        <taxon>Anaeramoeba</taxon>
    </lineage>
</organism>
<protein>
    <submittedName>
        <fullName evidence="4">G protein-coupled receptor-related</fullName>
    </submittedName>
</protein>
<keyword evidence="4" id="KW-0675">Receptor</keyword>
<dbReference type="CDD" id="cd00185">
    <property type="entry name" value="TNFRSF"/>
    <property type="match status" value="1"/>
</dbReference>
<dbReference type="SMART" id="SM01411">
    <property type="entry name" value="Ephrin_rec_like"/>
    <property type="match status" value="4"/>
</dbReference>
<evidence type="ECO:0000256" key="1">
    <source>
        <dbReference type="SAM" id="MobiDB-lite"/>
    </source>
</evidence>
<evidence type="ECO:0000313" key="5">
    <source>
        <dbReference type="Proteomes" id="UP001146793"/>
    </source>
</evidence>
<dbReference type="SUPFAM" id="SSF81901">
    <property type="entry name" value="HCP-like"/>
    <property type="match status" value="1"/>
</dbReference>
<dbReference type="SMART" id="SM00671">
    <property type="entry name" value="SEL1"/>
    <property type="match status" value="2"/>
</dbReference>
<keyword evidence="2" id="KW-0472">Membrane</keyword>
<dbReference type="PANTHER" id="PTHR11319">
    <property type="entry name" value="G PROTEIN-COUPLED RECEPTOR-RELATED"/>
    <property type="match status" value="1"/>
</dbReference>
<feature type="transmembrane region" description="Helical" evidence="2">
    <location>
        <begin position="2095"/>
        <end position="2123"/>
    </location>
</feature>
<dbReference type="Gene3D" id="1.25.40.10">
    <property type="entry name" value="Tetratricopeptide repeat domain"/>
    <property type="match status" value="1"/>
</dbReference>
<reference evidence="4" key="1">
    <citation type="submission" date="2022-08" db="EMBL/GenBank/DDBJ databases">
        <title>Novel sulphate-reducing endosymbionts in the free-living metamonad Anaeramoeba.</title>
        <authorList>
            <person name="Jerlstrom-Hultqvist J."/>
            <person name="Cepicka I."/>
            <person name="Gallot-Lavallee L."/>
            <person name="Salas-Leiva D."/>
            <person name="Curtis B.A."/>
            <person name="Zahonova K."/>
            <person name="Pipaliya S."/>
            <person name="Dacks J."/>
            <person name="Roger A.J."/>
        </authorList>
    </citation>
    <scope>NUCLEOTIDE SEQUENCE</scope>
    <source>
        <strain evidence="4">Busselton2</strain>
    </source>
</reference>
<feature type="compositionally biased region" description="Low complexity" evidence="1">
    <location>
        <begin position="146"/>
        <end position="160"/>
    </location>
</feature>
<feature type="transmembrane region" description="Helical" evidence="2">
    <location>
        <begin position="1963"/>
        <end position="1984"/>
    </location>
</feature>
<feature type="transmembrane region" description="Helical" evidence="2">
    <location>
        <begin position="1876"/>
        <end position="1898"/>
    </location>
</feature>
<dbReference type="InterPro" id="IPR011641">
    <property type="entry name" value="Tyr-kin_ephrin_A/B_rcpt-like"/>
</dbReference>
<evidence type="ECO:0000313" key="4">
    <source>
        <dbReference type="EMBL" id="KAJ3429305.1"/>
    </source>
</evidence>
<dbReference type="PANTHER" id="PTHR11319:SF35">
    <property type="entry name" value="OUTER MEMBRANE PROTEIN PMPC-RELATED"/>
    <property type="match status" value="1"/>
</dbReference>
<dbReference type="SUPFAM" id="SSF57184">
    <property type="entry name" value="Growth factor receptor domain"/>
    <property type="match status" value="1"/>
</dbReference>
<feature type="transmembrane region" description="Helical" evidence="2">
    <location>
        <begin position="1905"/>
        <end position="1924"/>
    </location>
</feature>
<accession>A0AAV7YK42</accession>
<name>A0AAV7YK42_9EUKA</name>
<sequence>MGCKKDYKKAVEYYKIAVLRGCDDAYLSLSVIYEKGGFGIGIDFKKSFEYLLKSKYSQSPEGCLQIAKIYSDGKGVEKNIDSCKEYILKAQKENPYIFIPQELKKIITENGNQNNNLKKKKKQPSIPIKQKNENRGKIARKGTSTSKNESGNESGKESGSQEIECKQSQNYELETKKPIFSSLFAFGSIAVVSSICLYNELKKLVLKGTTDFNTGNRIYIKPGGIVYHYNSLNLKKIDMVGGSFSNYKSGASFDKLEVQSNAQVQQFQDMVVSKVIMYGPWKVLGDNALSIKELVMTADYEIEITTKVNFRGIVKQLPTIILNGGHFSVSQITNVYTINVINSGYISGTGKIIITEEIQTTPSIDLYIYCDFQIDSKAISNNTSLRALSLYSLTFSAQNNTSFNITELRLHDDVTIEGNSHWVVGKFYTDTSNTISIQGDYQVNEILSLTCSIFNLNGNSTLEISSGATSATSDDPSTFVLTDSKLNLLNSFEFPSLYISGRSTIEGSNTSTITIQNDLGFENDCEIEILISLVTRDNQNINFNNEMLMTIGGPEVTNIEVTLKGYFTDSEDKSNVKIINYAKLHIKNELYIDELELKGSEILSLIYGAKINIKDLKLNINDDKKENNIQLDMNMIDQQGSIYSHEEQILIIDSGGALSLNLAGNHSINNTIQLYGELNNFGSDFMLNQIEMYKDSKLSGTSKFIIDGYINFFDSDPKEISCQLEINNEIQNIFDSTIENLIIKNQLIFNRPHKDLKIYNLTFSGESQITDKEYYNNQESSTHLIILNKLLIENNELCELNLKINITKQLQILANNKEIKGDGIIYLLENCTCNLLNIDSPDEPLILDLEIENYGMVEIVNSNIEIKNRNLNLYQNSYFKLSNDSQLKINNFTINIHDSSNNEMGGLISLINNSQLNIFSPDNMNFRKLLISNSNITYVNDINEEQMEININESMELINNDSNSNYSTISFRKINFHIANQFILSNSKIYLMNSNIDLENLNFKISDSYNEIIGDISDDNNLITINYSTLANDSNDYNIDFTDDLVLKYVNLTIDFLHNNNSLQFKPNSNLQLINSKLTIKNNNLTALDGNIIMGDNSLLDCEEQFTEYLILNNLQMNSHSCHFKSNNIIKLIGEFIYNSGDFLFNELNISRDLNQNEEGILICNLNEHELAFNDHSVIYNYNELKLSGNGDFGLKLYNNSMIKNYHNFIIEIPIESDQNSGIINQKTEDSTIIFNKNNLEFNCKINNFGEVYFNEPLSCSQTFTNNNFIYLNSSKSTNTLKFDKFKFLDGQIIDYYKNNIEIDELLWHNGNISDMYVIIKKKLFLFQNDNNDCKTINKSILEFQTSSMISWESSNLNLINSIIDNHGTINYNCIDCLIESIYSGDGGDQSEINNYGVWKIYSDTDPIYNVHFKNFGKLKIFDTKFQIKNIENDGGNAAIELQNTHFLFLDKDSGADIKRGSIIIKKDSVIDAQFLKLSTRLELPKSKLKLIGNLQLSTTSRIEYQINTVSQEYLNVLNITGDDLYFNGKLDIDYSAIPNSQRYKGLTLDLIFIPNNEKNETDLFGFNFDYTCFDGQYWDLIFEKRKISTQFLGCQKGYYNTHSLFTECNPCDLGTYMDNYGSTACYKCKQGHFTSHSASINCEMCQVGTYQGSMGQSICHNCTRGHYQDGVGKSKCLECDVGHYNNEEGQSSCSICGRGRYSPNATDCVPCRMGEYNNANGRSKCLECEKGTYTDLYGSQECRICHFNTYQDQLGQTRCNTCPKYTVTRSTRSNSITECICQQQYYGPGGGPCLECPVGGMCDDVNTVIPVTMPGYWNSEEEPTVFIKCAEPTSCPGGPIGACNIEDGYSGVACGECIYKFYKVGKRCLECPSNVFSRIIGAFFILVIITILLLVLAKKGKNYFGSYAILLSFFQIIAIIPGMELNWPVQLLNFFTFLSFFNFNLELLAIDCAIQVTYTLKWGLMMTLPWVSLVLLILIYNIIKLHGIFIYKYGQRLMELCPSLFRNNDKRNANKFLYPFLTIKFELTKFLSRGFHGESLKYFKNTIINSFIAFLFIMYLPLCLKVLELFDCTHKRDGIYLLDADTTHQCFDRWWYTIVTFGAICGVVYIIGIPVFIAWLIWYHSKKYDDDLFMQRLGLLCSRYNKQYFFWELIVMARKFLIVVFQIYMTDFPLVQALISALVILVALLLQSECNPYNTKTRNSLEFCLLCITEFILLAGMIFVSDDIPNVDNHLRITLANSVIGLILFGIFLLFIVTIIEINTRIKAKKEKSKIKKLGKKFAKYYQLKKHPIIQFVNNKPNATLLIKYISKYKKKKSSNIISAFRSIQSKSKSQENLETRFNQFNGQFIDLWSKHIINIFGYWYNVRASTLHKYRIIKLINGFVNYRLFRYDQIIISKKRSRNFKKTIKLTKKLD</sequence>
<dbReference type="InterPro" id="IPR011990">
    <property type="entry name" value="TPR-like_helical_dom_sf"/>
</dbReference>
<feature type="transmembrane region" description="Helical" evidence="2">
    <location>
        <begin position="2149"/>
        <end position="2169"/>
    </location>
</feature>
<feature type="region of interest" description="Disordered" evidence="1">
    <location>
        <begin position="113"/>
        <end position="163"/>
    </location>
</feature>
<dbReference type="Gene3D" id="2.10.50.10">
    <property type="entry name" value="Tumor Necrosis Factor Receptor, subunit A, domain 2"/>
    <property type="match status" value="4"/>
</dbReference>
<comment type="caution">
    <text evidence="4">The sequence shown here is derived from an EMBL/GenBank/DDBJ whole genome shotgun (WGS) entry which is preliminary data.</text>
</comment>
<feature type="transmembrane region" description="Helical" evidence="2">
    <location>
        <begin position="2238"/>
        <end position="2261"/>
    </location>
</feature>
<evidence type="ECO:0000259" key="3">
    <source>
        <dbReference type="Pfam" id="PF07699"/>
    </source>
</evidence>
<keyword evidence="2" id="KW-1133">Transmembrane helix</keyword>
<dbReference type="Proteomes" id="UP001146793">
    <property type="component" value="Unassembled WGS sequence"/>
</dbReference>
<feature type="transmembrane region" description="Helical" evidence="2">
    <location>
        <begin position="2175"/>
        <end position="2193"/>
    </location>
</feature>
<keyword evidence="2" id="KW-0812">Transmembrane</keyword>
<feature type="domain" description="Tyrosine-protein kinase ephrin type A/B receptor-like" evidence="3">
    <location>
        <begin position="1732"/>
        <end position="1780"/>
    </location>
</feature>
<feature type="transmembrane region" description="Helical" evidence="2">
    <location>
        <begin position="2205"/>
        <end position="2226"/>
    </location>
</feature>
<feature type="transmembrane region" description="Helical" evidence="2">
    <location>
        <begin position="2048"/>
        <end position="2068"/>
    </location>
</feature>
<dbReference type="Pfam" id="PF07699">
    <property type="entry name" value="Ephrin_rec_like"/>
    <property type="match status" value="2"/>
</dbReference>
<dbReference type="InterPro" id="IPR009030">
    <property type="entry name" value="Growth_fac_rcpt_cys_sf"/>
</dbReference>